<dbReference type="PANTHER" id="PTHR35399:SF2">
    <property type="entry name" value="DUF839 DOMAIN-CONTAINING PROTEIN"/>
    <property type="match status" value="1"/>
</dbReference>
<evidence type="ECO:0000313" key="1">
    <source>
        <dbReference type="EMBL" id="QTR54279.1"/>
    </source>
</evidence>
<dbReference type="Pfam" id="PF05787">
    <property type="entry name" value="PhoX"/>
    <property type="match status" value="1"/>
</dbReference>
<gene>
    <name evidence="1" type="ORF">J9260_04075</name>
</gene>
<dbReference type="AlphaFoldDB" id="A0A975FB21"/>
<dbReference type="InterPro" id="IPR006311">
    <property type="entry name" value="TAT_signal"/>
</dbReference>
<name>A0A975FB21_9GAMM</name>
<dbReference type="RefSeq" id="WP_210219774.1">
    <property type="nucleotide sequence ID" value="NZ_CP072793.1"/>
</dbReference>
<dbReference type="PROSITE" id="PS51318">
    <property type="entry name" value="TAT"/>
    <property type="match status" value="1"/>
</dbReference>
<dbReference type="PANTHER" id="PTHR35399">
    <property type="entry name" value="SLR8030 PROTEIN"/>
    <property type="match status" value="1"/>
</dbReference>
<protein>
    <submittedName>
        <fullName evidence="1">PhoX family phosphatase</fullName>
    </submittedName>
</protein>
<proteinExistence type="predicted"/>
<sequence>MSDVHNTSNNLTFEQVLQARLSRRHLLKGGFYLMTASVLGAGLSGCDTAEKTVADVPAQSLALTFKPVAKSVADVLSVPEGYTATVLLATGDPLKAGVTAYKNDGTDHDFNNRAGDHHDGLFYFGLNAAGNGWDASNAQRGLLCINHEVAEDLGFMHPAGATDYGKDSTNQRPTQEIGKEVAAHGVTVVEVTKTATGYRINPENPLNRRITAATLFELAGIAAGSDAMKTAFSPTGQQTRGTVNNCANGYTPWGTYLTCEENWAEYFYRREDDSVRTPKELAGFKRYGIKGDTSGRYNWARAGANDSSDLYRRWNTGVSGATAAEDFRNIANTFGWVVEINPFKPDETPKKRTSLGRFAHEGAWPAPVTAGKPVVFYMGDDSRNEYIYKYVSDALWNEADANGGMAAGDKYLNAGKLYVAQFNADGTGAWLLLAMDNKAITAYPDYAFNDAADLLIHARLAADAVGATKMDRPEWGAINPLNGEVYMTLTNNVSEKNGRGVATPLDAANPRYYNGVKGEKAVAGNLNGHIIRWREASNDHAATQFQWDVYLFGAPASAAVDTNISQLTADNDFSSPDGLWFSAVNPGLLWVQTDDAYYTDTTNCMMLAAIPGQVGDGVSTTLTNKAVATNNGADQDVNTRVGKQPGDNLRRFLVGPKDCEITGMTETPDGKALFINIQHPGENSSETWATDGNMTSHWPDGGNARPRSATVVITRNDGGKIAV</sequence>
<dbReference type="EMBL" id="CP072793">
    <property type="protein sequence ID" value="QTR54279.1"/>
    <property type="molecule type" value="Genomic_DNA"/>
</dbReference>
<reference evidence="1" key="1">
    <citation type="submission" date="2021-04" db="EMBL/GenBank/DDBJ databases">
        <title>Genomics, taxonomy and metabolism of representatives of sulfur bacteria of the genus Thiothrix: Thiothrix fructosivorans QT, Thiothrix unzii A1T and three new species, Thiothrix subterranea sp. nov., Thiothrix litoralis sp. nov. and 'Candidatus Thiothrix anitrata' sp. nov.</title>
        <authorList>
            <person name="Ravin N.V."/>
            <person name="Smolyakov D."/>
            <person name="Rudenko T.S."/>
            <person name="Mardanov A.V."/>
            <person name="Beletsky A.V."/>
            <person name="Markov N.D."/>
            <person name="Fomenkov A.I."/>
            <person name="Roberts R.J."/>
            <person name="Karnachuk O.V."/>
            <person name="Novikov A."/>
            <person name="Grabovich M.Y."/>
        </authorList>
    </citation>
    <scope>NUCLEOTIDE SEQUENCE</scope>
    <source>
        <strain evidence="1">A1</strain>
    </source>
</reference>
<accession>A0A975FB21</accession>
<dbReference type="Proteomes" id="UP000672009">
    <property type="component" value="Chromosome"/>
</dbReference>
<dbReference type="KEGG" id="tun:J9260_04075"/>
<dbReference type="InterPro" id="IPR008557">
    <property type="entry name" value="PhoX"/>
</dbReference>
<organism evidence="1 2">
    <name type="scientific">Thiothrix unzii</name>
    <dbReference type="NCBI Taxonomy" id="111769"/>
    <lineage>
        <taxon>Bacteria</taxon>
        <taxon>Pseudomonadati</taxon>
        <taxon>Pseudomonadota</taxon>
        <taxon>Gammaproteobacteria</taxon>
        <taxon>Thiotrichales</taxon>
        <taxon>Thiotrichaceae</taxon>
        <taxon>Thiothrix</taxon>
    </lineage>
</organism>
<keyword evidence="2" id="KW-1185">Reference proteome</keyword>
<evidence type="ECO:0000313" key="2">
    <source>
        <dbReference type="Proteomes" id="UP000672009"/>
    </source>
</evidence>